<dbReference type="Proteomes" id="UP000243820">
    <property type="component" value="Unassembled WGS sequence"/>
</dbReference>
<comment type="caution">
    <text evidence="10">The sequence shown here is derived from an EMBL/GenBank/DDBJ whole genome shotgun (WGS) entry which is preliminary data.</text>
</comment>
<dbReference type="InterPro" id="IPR036068">
    <property type="entry name" value="Nicotinate_pribotase-like_C"/>
</dbReference>
<name>A0AAX0QAP2_9EURY</name>
<evidence type="ECO:0000256" key="6">
    <source>
        <dbReference type="PIRNR" id="PIRNR006250"/>
    </source>
</evidence>
<dbReference type="GO" id="GO:0005737">
    <property type="term" value="C:cytoplasm"/>
    <property type="evidence" value="ECO:0007669"/>
    <property type="project" value="TreeGrafter"/>
</dbReference>
<feature type="binding site" evidence="7">
    <location>
        <position position="208"/>
    </location>
    <ligand>
        <name>substrate</name>
    </ligand>
</feature>
<dbReference type="Gene3D" id="3.20.20.70">
    <property type="entry name" value="Aldolase class I"/>
    <property type="match status" value="1"/>
</dbReference>
<feature type="binding site" evidence="7">
    <location>
        <begin position="236"/>
        <end position="238"/>
    </location>
    <ligand>
        <name>substrate</name>
    </ligand>
</feature>
<protein>
    <recommendedName>
        <fullName evidence="6">Nicotinate-nucleotide pyrophosphorylase [carboxylating]</fullName>
        <ecNumber evidence="6">2.4.2.19</ecNumber>
    </recommendedName>
    <alternativeName>
        <fullName evidence="6">Quinolinate phosphoribosyltransferase [decarboxylating]</fullName>
    </alternativeName>
</protein>
<dbReference type="InterPro" id="IPR022412">
    <property type="entry name" value="Quinolinate_PRibosylTrfase_N"/>
</dbReference>
<dbReference type="EC" id="2.4.2.19" evidence="6"/>
<proteinExistence type="inferred from homology"/>
<evidence type="ECO:0000256" key="1">
    <source>
        <dbReference type="ARBA" id="ARBA00004893"/>
    </source>
</evidence>
<evidence type="ECO:0000256" key="2">
    <source>
        <dbReference type="ARBA" id="ARBA00009400"/>
    </source>
</evidence>
<dbReference type="PANTHER" id="PTHR32179:SF3">
    <property type="entry name" value="NICOTINATE-NUCLEOTIDE PYROPHOSPHORYLASE [CARBOXYLATING]"/>
    <property type="match status" value="1"/>
</dbReference>
<evidence type="ECO:0000313" key="10">
    <source>
        <dbReference type="EMBL" id="PAV09947.1"/>
    </source>
</evidence>
<keyword evidence="11" id="KW-1185">Reference proteome</keyword>
<dbReference type="PANTHER" id="PTHR32179">
    <property type="entry name" value="NICOTINATE-NUCLEOTIDE PYROPHOSPHORYLASE [CARBOXYLATING]"/>
    <property type="match status" value="1"/>
</dbReference>
<accession>A0AAX0QAP2</accession>
<feature type="binding site" evidence="7">
    <location>
        <position position="160"/>
    </location>
    <ligand>
        <name>substrate</name>
    </ligand>
</feature>
<dbReference type="SUPFAM" id="SSF54675">
    <property type="entry name" value="Nicotinate/Quinolinate PRTase N-terminal domain-like"/>
    <property type="match status" value="1"/>
</dbReference>
<dbReference type="InterPro" id="IPR027277">
    <property type="entry name" value="NadC/ModD"/>
</dbReference>
<evidence type="ECO:0000256" key="3">
    <source>
        <dbReference type="ARBA" id="ARBA00022642"/>
    </source>
</evidence>
<dbReference type="CDD" id="cd01572">
    <property type="entry name" value="QPRTase"/>
    <property type="match status" value="1"/>
</dbReference>
<dbReference type="Pfam" id="PF01729">
    <property type="entry name" value="QRPTase_C"/>
    <property type="match status" value="1"/>
</dbReference>
<evidence type="ECO:0000313" key="11">
    <source>
        <dbReference type="Proteomes" id="UP000243820"/>
    </source>
</evidence>
<dbReference type="PIRSF" id="PIRSF006250">
    <property type="entry name" value="NadC_ModD"/>
    <property type="match status" value="1"/>
</dbReference>
<organism evidence="10 11">
    <name type="scientific">Methanocorpusculum parvum</name>
    <dbReference type="NCBI Taxonomy" id="2193"/>
    <lineage>
        <taxon>Archaea</taxon>
        <taxon>Methanobacteriati</taxon>
        <taxon>Methanobacteriota</taxon>
        <taxon>Stenosarchaea group</taxon>
        <taxon>Methanomicrobia</taxon>
        <taxon>Methanomicrobiales</taxon>
        <taxon>Methanocorpusculaceae</taxon>
        <taxon>Methanocorpusculum</taxon>
    </lineage>
</organism>
<feature type="binding site" evidence="7">
    <location>
        <position position="150"/>
    </location>
    <ligand>
        <name>substrate</name>
    </ligand>
</feature>
<feature type="domain" description="Quinolinate phosphoribosyl transferase N-terminal" evidence="9">
    <location>
        <begin position="19"/>
        <end position="101"/>
    </location>
</feature>
<feature type="binding site" evidence="7">
    <location>
        <position position="91"/>
    </location>
    <ligand>
        <name>substrate</name>
    </ligand>
</feature>
<dbReference type="InterPro" id="IPR013785">
    <property type="entry name" value="Aldolase_TIM"/>
</dbReference>
<evidence type="ECO:0000259" key="8">
    <source>
        <dbReference type="Pfam" id="PF01729"/>
    </source>
</evidence>
<sequence length="275" mass="29406">MIPTDQLLAFVAEDVSAGDITTLALLEDKAVSAHIEAREEMVVSGVEECVWLFKNAGVLTDVHVSDGSTAHSGEHIISLKGSVHAILSLERTCLNLLGRMSGIASSAAKASRLVSVVNDHVRVAGTRKTAPGLRFFDKKALIAGGALPHRHTLFDQFLIKDTHRAFMPVDEAVRKCREYSDKTIECEVESAEDALLAAKTGADIIMFDNMTPDLIREAIAALEAAGLRGEVTLEISGGITPETVDKYAGIDVDVISMGALTHSVRCADVSLEVDL</sequence>
<feature type="binding site" evidence="7">
    <location>
        <position position="187"/>
    </location>
    <ligand>
        <name>substrate</name>
    </ligand>
</feature>
<dbReference type="Pfam" id="PF02749">
    <property type="entry name" value="QRPTase_N"/>
    <property type="match status" value="1"/>
</dbReference>
<dbReference type="InterPro" id="IPR004393">
    <property type="entry name" value="NadC"/>
</dbReference>
<evidence type="ECO:0000256" key="5">
    <source>
        <dbReference type="ARBA" id="ARBA00022679"/>
    </source>
</evidence>
<keyword evidence="5 6" id="KW-0808">Transferase</keyword>
<evidence type="ECO:0000259" key="9">
    <source>
        <dbReference type="Pfam" id="PF02749"/>
    </source>
</evidence>
<dbReference type="EMBL" id="LMVO01000004">
    <property type="protein sequence ID" value="PAV09947.1"/>
    <property type="molecule type" value="Genomic_DNA"/>
</dbReference>
<reference evidence="10 11" key="1">
    <citation type="journal article" date="2017" name="BMC Genomics">
        <title>Genomic analysis of methanogenic archaea reveals a shift towards energy conservation.</title>
        <authorList>
            <person name="Gilmore S.P."/>
            <person name="Henske J.K."/>
            <person name="Sexton J.A."/>
            <person name="Solomon K.V."/>
            <person name="Seppala S."/>
            <person name="Yoo J.I."/>
            <person name="Huyett L.M."/>
            <person name="Pressman A."/>
            <person name="Cogan J.Z."/>
            <person name="Kivenson V."/>
            <person name="Peng X."/>
            <person name="Tan Y."/>
            <person name="Valentine D.L."/>
            <person name="O'Malley M.A."/>
        </authorList>
    </citation>
    <scope>NUCLEOTIDE SEQUENCE [LARGE SCALE GENOMIC DNA]</scope>
    <source>
        <strain evidence="10 11">XII</strain>
    </source>
</reference>
<keyword evidence="3 6" id="KW-0662">Pyridine nucleotide biosynthesis</keyword>
<dbReference type="NCBIfam" id="TIGR00078">
    <property type="entry name" value="nadC"/>
    <property type="match status" value="1"/>
</dbReference>
<feature type="binding site" evidence="7">
    <location>
        <begin position="257"/>
        <end position="259"/>
    </location>
    <ligand>
        <name>substrate</name>
    </ligand>
</feature>
<comment type="pathway">
    <text evidence="1 6">Cofactor biosynthesis; NAD(+) biosynthesis; nicotinate D-ribonucleotide from quinolinate: step 1/1.</text>
</comment>
<dbReference type="GO" id="GO:0034213">
    <property type="term" value="P:quinolinate catabolic process"/>
    <property type="evidence" value="ECO:0007669"/>
    <property type="project" value="TreeGrafter"/>
</dbReference>
<gene>
    <name evidence="10" type="ORF">ASJ83_05585</name>
</gene>
<comment type="subunit">
    <text evidence="6">Hexamer formed by 3 homodimers.</text>
</comment>
<keyword evidence="4 6" id="KW-0328">Glycosyltransferase</keyword>
<feature type="domain" description="Quinolinate phosphoribosyl transferase C-terminal" evidence="8">
    <location>
        <begin position="106"/>
        <end position="272"/>
    </location>
</feature>
<evidence type="ECO:0000256" key="7">
    <source>
        <dbReference type="PIRSR" id="PIRSR006250-1"/>
    </source>
</evidence>
<comment type="function">
    <text evidence="6">Involved in the catabolism of quinolinic acid (QA).</text>
</comment>
<evidence type="ECO:0000256" key="4">
    <source>
        <dbReference type="ARBA" id="ARBA00022676"/>
    </source>
</evidence>
<dbReference type="Gene3D" id="3.90.1170.20">
    <property type="entry name" value="Quinolinate phosphoribosyl transferase, N-terminal domain"/>
    <property type="match status" value="1"/>
</dbReference>
<dbReference type="AlphaFoldDB" id="A0AAX0QAP2"/>
<dbReference type="RefSeq" id="WP_095641850.1">
    <property type="nucleotide sequence ID" value="NZ_LMVO01000004.1"/>
</dbReference>
<dbReference type="FunFam" id="3.20.20.70:FF:000030">
    <property type="entry name" value="Nicotinate-nucleotide pyrophosphorylase, carboxylating"/>
    <property type="match status" value="1"/>
</dbReference>
<dbReference type="SUPFAM" id="SSF51690">
    <property type="entry name" value="Nicotinate/Quinolinate PRTase C-terminal domain-like"/>
    <property type="match status" value="1"/>
</dbReference>
<dbReference type="GO" id="GO:0004514">
    <property type="term" value="F:nicotinate-nucleotide diphosphorylase (carboxylating) activity"/>
    <property type="evidence" value="ECO:0007669"/>
    <property type="project" value="UniProtKB-EC"/>
</dbReference>
<dbReference type="InterPro" id="IPR037128">
    <property type="entry name" value="Quinolinate_PRibosylTase_N_sf"/>
</dbReference>
<comment type="similarity">
    <text evidence="2 6">Belongs to the NadC/ModD family.</text>
</comment>
<dbReference type="InterPro" id="IPR002638">
    <property type="entry name" value="Quinolinate_PRibosylTrfase_C"/>
</dbReference>
<feature type="binding site" evidence="7">
    <location>
        <begin position="126"/>
        <end position="128"/>
    </location>
    <ligand>
        <name>substrate</name>
    </ligand>
</feature>
<dbReference type="GO" id="GO:0009435">
    <property type="term" value="P:NAD+ biosynthetic process"/>
    <property type="evidence" value="ECO:0007669"/>
    <property type="project" value="InterPro"/>
</dbReference>
<comment type="catalytic activity">
    <reaction evidence="6">
        <text>nicotinate beta-D-ribonucleotide + CO2 + diphosphate = quinolinate + 5-phospho-alpha-D-ribose 1-diphosphate + 2 H(+)</text>
        <dbReference type="Rhea" id="RHEA:12733"/>
        <dbReference type="ChEBI" id="CHEBI:15378"/>
        <dbReference type="ChEBI" id="CHEBI:16526"/>
        <dbReference type="ChEBI" id="CHEBI:29959"/>
        <dbReference type="ChEBI" id="CHEBI:33019"/>
        <dbReference type="ChEBI" id="CHEBI:57502"/>
        <dbReference type="ChEBI" id="CHEBI:58017"/>
        <dbReference type="EC" id="2.4.2.19"/>
    </reaction>
</comment>